<dbReference type="RefSeq" id="XP_060409302.1">
    <property type="nucleotide sequence ID" value="XM_060553014.1"/>
</dbReference>
<evidence type="ECO:0000256" key="1">
    <source>
        <dbReference type="SAM" id="MobiDB-lite"/>
    </source>
</evidence>
<accession>A0AAD8PQ45</accession>
<protein>
    <submittedName>
        <fullName evidence="2">Uncharacterized protein</fullName>
    </submittedName>
</protein>
<dbReference type="AlphaFoldDB" id="A0AAD8PQ45"/>
<evidence type="ECO:0000313" key="2">
    <source>
        <dbReference type="EMBL" id="KAK1573710.1"/>
    </source>
</evidence>
<dbReference type="Proteomes" id="UP001230504">
    <property type="component" value="Unassembled WGS sequence"/>
</dbReference>
<evidence type="ECO:0000313" key="3">
    <source>
        <dbReference type="Proteomes" id="UP001230504"/>
    </source>
</evidence>
<gene>
    <name evidence="2" type="ORF">LY79DRAFT_399736</name>
</gene>
<keyword evidence="3" id="KW-1185">Reference proteome</keyword>
<feature type="region of interest" description="Disordered" evidence="1">
    <location>
        <begin position="55"/>
        <end position="151"/>
    </location>
</feature>
<organism evidence="2 3">
    <name type="scientific">Colletotrichum navitas</name>
    <dbReference type="NCBI Taxonomy" id="681940"/>
    <lineage>
        <taxon>Eukaryota</taxon>
        <taxon>Fungi</taxon>
        <taxon>Dikarya</taxon>
        <taxon>Ascomycota</taxon>
        <taxon>Pezizomycotina</taxon>
        <taxon>Sordariomycetes</taxon>
        <taxon>Hypocreomycetidae</taxon>
        <taxon>Glomerellales</taxon>
        <taxon>Glomerellaceae</taxon>
        <taxon>Colletotrichum</taxon>
        <taxon>Colletotrichum graminicola species complex</taxon>
    </lineage>
</organism>
<proteinExistence type="predicted"/>
<feature type="compositionally biased region" description="Basic residues" evidence="1">
    <location>
        <begin position="133"/>
        <end position="145"/>
    </location>
</feature>
<dbReference type="EMBL" id="JAHLJV010000087">
    <property type="protein sequence ID" value="KAK1573710.1"/>
    <property type="molecule type" value="Genomic_DNA"/>
</dbReference>
<comment type="caution">
    <text evidence="2">The sequence shown here is derived from an EMBL/GenBank/DDBJ whole genome shotgun (WGS) entry which is preliminary data.</text>
</comment>
<sequence length="151" mass="16709">MRFLPRVTRQARCASNIRFSQTPYVFLHARTTIHLVPFHHISTFTMPAVTRNLRSSTRLSAAPSADKKKQQLEKTQTASKTKNSKKVTAAAASSMVTTTSSRKRKAEEQPSKQDGAPMVELAAAADDDEPRPKPAKKAKVSRVKLRNPPSL</sequence>
<feature type="compositionally biased region" description="Low complexity" evidence="1">
    <location>
        <begin position="77"/>
        <end position="100"/>
    </location>
</feature>
<name>A0AAD8PQ45_9PEZI</name>
<dbReference type="GeneID" id="85437254"/>
<reference evidence="2" key="1">
    <citation type="submission" date="2021-06" db="EMBL/GenBank/DDBJ databases">
        <title>Comparative genomics, transcriptomics and evolutionary studies reveal genomic signatures of adaptation to plant cell wall in hemibiotrophic fungi.</title>
        <authorList>
            <consortium name="DOE Joint Genome Institute"/>
            <person name="Baroncelli R."/>
            <person name="Diaz J.F."/>
            <person name="Benocci T."/>
            <person name="Peng M."/>
            <person name="Battaglia E."/>
            <person name="Haridas S."/>
            <person name="Andreopoulos W."/>
            <person name="Labutti K."/>
            <person name="Pangilinan J."/>
            <person name="Floch G.L."/>
            <person name="Makela M.R."/>
            <person name="Henrissat B."/>
            <person name="Grigoriev I.V."/>
            <person name="Crouch J.A."/>
            <person name="De Vries R.P."/>
            <person name="Sukno S.A."/>
            <person name="Thon M.R."/>
        </authorList>
    </citation>
    <scope>NUCLEOTIDE SEQUENCE</scope>
    <source>
        <strain evidence="2">CBS 125086</strain>
    </source>
</reference>